<dbReference type="EMBL" id="CM000763">
    <property type="protein sequence ID" value="OQU85695.1"/>
    <property type="molecule type" value="Genomic_DNA"/>
</dbReference>
<dbReference type="InParanoid" id="A0A1Z5RQH6"/>
<dbReference type="OMA" id="GARANWF"/>
<feature type="region of interest" description="Disordered" evidence="1">
    <location>
        <begin position="25"/>
        <end position="54"/>
    </location>
</feature>
<reference evidence="2 3" key="1">
    <citation type="journal article" date="2009" name="Nature">
        <title>The Sorghum bicolor genome and the diversification of grasses.</title>
        <authorList>
            <person name="Paterson A.H."/>
            <person name="Bowers J.E."/>
            <person name="Bruggmann R."/>
            <person name="Dubchak I."/>
            <person name="Grimwood J."/>
            <person name="Gundlach H."/>
            <person name="Haberer G."/>
            <person name="Hellsten U."/>
            <person name="Mitros T."/>
            <person name="Poliakov A."/>
            <person name="Schmutz J."/>
            <person name="Spannagl M."/>
            <person name="Tang H."/>
            <person name="Wang X."/>
            <person name="Wicker T."/>
            <person name="Bharti A.K."/>
            <person name="Chapman J."/>
            <person name="Feltus F.A."/>
            <person name="Gowik U."/>
            <person name="Grigoriev I.V."/>
            <person name="Lyons E."/>
            <person name="Maher C.A."/>
            <person name="Martis M."/>
            <person name="Narechania A."/>
            <person name="Otillar R.P."/>
            <person name="Penning B.W."/>
            <person name="Salamov A.A."/>
            <person name="Wang Y."/>
            <person name="Zhang L."/>
            <person name="Carpita N.C."/>
            <person name="Freeling M."/>
            <person name="Gingle A.R."/>
            <person name="Hash C.T."/>
            <person name="Keller B."/>
            <person name="Klein P."/>
            <person name="Kresovich S."/>
            <person name="McCann M.C."/>
            <person name="Ming R."/>
            <person name="Peterson D.G."/>
            <person name="Mehboob-ur-Rahman"/>
            <person name="Ware D."/>
            <person name="Westhoff P."/>
            <person name="Mayer K.F."/>
            <person name="Messing J."/>
            <person name="Rokhsar D.S."/>
        </authorList>
    </citation>
    <scope>NUCLEOTIDE SEQUENCE [LARGE SCALE GENOMIC DNA]</scope>
    <source>
        <strain evidence="3">cv. BTx623</strain>
    </source>
</reference>
<dbReference type="Pfam" id="PF13279">
    <property type="entry name" value="4HBT_2"/>
    <property type="match status" value="1"/>
</dbReference>
<evidence type="ECO:0000313" key="3">
    <source>
        <dbReference type="Proteomes" id="UP000000768"/>
    </source>
</evidence>
<gene>
    <name evidence="2" type="ORF">SORBI_3004G294000</name>
</gene>
<dbReference type="FunCoup" id="A0A1Z5RQH6">
    <property type="interactions" value="21"/>
</dbReference>
<dbReference type="AlphaFoldDB" id="A0A1Z5RQH6"/>
<dbReference type="PANTHER" id="PTHR31793:SF32">
    <property type="entry name" value="THIOESTERASE DOMAIN-CONTAINING PROTEIN"/>
    <property type="match status" value="1"/>
</dbReference>
<dbReference type="Gene3D" id="3.10.129.10">
    <property type="entry name" value="Hotdog Thioesterase"/>
    <property type="match status" value="1"/>
</dbReference>
<dbReference type="InterPro" id="IPR029069">
    <property type="entry name" value="HotDog_dom_sf"/>
</dbReference>
<name>A0A1Z5RQH6_SORBI</name>
<dbReference type="PANTHER" id="PTHR31793">
    <property type="entry name" value="4-HYDROXYBENZOYL-COA THIOESTERASE FAMILY MEMBER"/>
    <property type="match status" value="1"/>
</dbReference>
<dbReference type="InterPro" id="IPR050563">
    <property type="entry name" value="4-hydroxybenzoyl-CoA_TE"/>
</dbReference>
<sequence length="279" mass="30937">MAPHVLGVAAAAFMRAGPGIYIKSSETITSRRSTRAQPQDIGEKRHRAASTRGSEMEFCARQQQVFNLQPPPPTPTTKRQPAPSSARAAWPRSRRPAVGLLCWSSRRHSLTLQVTAATTTTTSTNTICFKNIIQDTKLPRAGKFFELEMTVRDCDIIDVSGVVNNAVYAGYIETARQAMLASLGVCTGSIVRTGRAMALSELNVRYFAPLKRGAKFVVMVRVVQIKGVRMFMEHLIATLPDRKLVLEAMATVVCLNQDYRPTRMFPEMANLLHFFSHPN</sequence>
<protein>
    <submittedName>
        <fullName evidence="2">Uncharacterized protein</fullName>
    </submittedName>
</protein>
<dbReference type="eggNOG" id="ENOG502RYRP">
    <property type="taxonomic scope" value="Eukaryota"/>
</dbReference>
<dbReference type="GO" id="GO:0016297">
    <property type="term" value="F:fatty acyl-[ACP] hydrolase activity"/>
    <property type="evidence" value="ECO:0000318"/>
    <property type="project" value="GO_Central"/>
</dbReference>
<dbReference type="FunFam" id="3.10.129.10:FF:000066">
    <property type="entry name" value="Acyl-acyl carrier protein thioesterase ATL3 chloroplastic"/>
    <property type="match status" value="1"/>
</dbReference>
<keyword evidence="3" id="KW-1185">Reference proteome</keyword>
<dbReference type="SUPFAM" id="SSF54637">
    <property type="entry name" value="Thioesterase/thiol ester dehydrase-isomerase"/>
    <property type="match status" value="1"/>
</dbReference>
<accession>A0A1Z5RQH6</accession>
<evidence type="ECO:0000256" key="1">
    <source>
        <dbReference type="SAM" id="MobiDB-lite"/>
    </source>
</evidence>
<dbReference type="Proteomes" id="UP000000768">
    <property type="component" value="Chromosome 4"/>
</dbReference>
<proteinExistence type="predicted"/>
<organism evidence="2 3">
    <name type="scientific">Sorghum bicolor</name>
    <name type="common">Sorghum</name>
    <name type="synonym">Sorghum vulgare</name>
    <dbReference type="NCBI Taxonomy" id="4558"/>
    <lineage>
        <taxon>Eukaryota</taxon>
        <taxon>Viridiplantae</taxon>
        <taxon>Streptophyta</taxon>
        <taxon>Embryophyta</taxon>
        <taxon>Tracheophyta</taxon>
        <taxon>Spermatophyta</taxon>
        <taxon>Magnoliopsida</taxon>
        <taxon>Liliopsida</taxon>
        <taxon>Poales</taxon>
        <taxon>Poaceae</taxon>
        <taxon>PACMAD clade</taxon>
        <taxon>Panicoideae</taxon>
        <taxon>Andropogonodae</taxon>
        <taxon>Andropogoneae</taxon>
        <taxon>Sorghinae</taxon>
        <taxon>Sorghum</taxon>
    </lineage>
</organism>
<dbReference type="GO" id="GO:0009507">
    <property type="term" value="C:chloroplast"/>
    <property type="evidence" value="ECO:0000318"/>
    <property type="project" value="GO_Central"/>
</dbReference>
<reference evidence="3" key="2">
    <citation type="journal article" date="2018" name="Plant J.">
        <title>The Sorghum bicolor reference genome: improved assembly, gene annotations, a transcriptome atlas, and signatures of genome organization.</title>
        <authorList>
            <person name="McCormick R.F."/>
            <person name="Truong S.K."/>
            <person name="Sreedasyam A."/>
            <person name="Jenkins J."/>
            <person name="Shu S."/>
            <person name="Sims D."/>
            <person name="Kennedy M."/>
            <person name="Amirebrahimi M."/>
            <person name="Weers B.D."/>
            <person name="McKinley B."/>
            <person name="Mattison A."/>
            <person name="Morishige D.T."/>
            <person name="Grimwood J."/>
            <person name="Schmutz J."/>
            <person name="Mullet J.E."/>
        </authorList>
    </citation>
    <scope>NUCLEOTIDE SEQUENCE [LARGE SCALE GENOMIC DNA]</scope>
    <source>
        <strain evidence="3">cv. BTx623</strain>
    </source>
</reference>
<dbReference type="Gramene" id="OQU85695">
    <property type="protein sequence ID" value="OQU85695"/>
    <property type="gene ID" value="SORBI_3004G294000"/>
</dbReference>
<feature type="region of interest" description="Disordered" evidence="1">
    <location>
        <begin position="66"/>
        <end position="90"/>
    </location>
</feature>
<evidence type="ECO:0000313" key="2">
    <source>
        <dbReference type="EMBL" id="OQU85695.1"/>
    </source>
</evidence>
<feature type="compositionally biased region" description="Low complexity" evidence="1">
    <location>
        <begin position="81"/>
        <end position="90"/>
    </location>
</feature>
<dbReference type="CDD" id="cd00586">
    <property type="entry name" value="4HBT"/>
    <property type="match status" value="1"/>
</dbReference>